<reference evidence="1" key="2">
    <citation type="submission" date="2020-09" db="EMBL/GenBank/DDBJ databases">
        <authorList>
            <person name="Sun Q."/>
            <person name="Ohkuma M."/>
        </authorList>
    </citation>
    <scope>NUCLEOTIDE SEQUENCE</scope>
    <source>
        <strain evidence="1">JCM 5069</strain>
    </source>
</reference>
<proteinExistence type="predicted"/>
<reference evidence="1" key="1">
    <citation type="journal article" date="2014" name="Int. J. Syst. Evol. Microbiol.">
        <title>Complete genome sequence of Corynebacterium casei LMG S-19264T (=DSM 44701T), isolated from a smear-ripened cheese.</title>
        <authorList>
            <consortium name="US DOE Joint Genome Institute (JGI-PGF)"/>
            <person name="Walter F."/>
            <person name="Albersmeier A."/>
            <person name="Kalinowski J."/>
            <person name="Ruckert C."/>
        </authorList>
    </citation>
    <scope>NUCLEOTIDE SEQUENCE</scope>
    <source>
        <strain evidence="1">JCM 5069</strain>
    </source>
</reference>
<dbReference type="AlphaFoldDB" id="A0A919L4A1"/>
<sequence>MSARNTDWWWGLGNPHATTVVALAPGPGHAPGYAAHLRRYFRHVRVAAVLSNPDGVHNVEWGGHVHVCTGPHRPWGEMWPQPRNYA</sequence>
<keyword evidence="2" id="KW-1185">Reference proteome</keyword>
<evidence type="ECO:0000313" key="2">
    <source>
        <dbReference type="Proteomes" id="UP000603708"/>
    </source>
</evidence>
<accession>A0A919L4A1</accession>
<comment type="caution">
    <text evidence="1">The sequence shown here is derived from an EMBL/GenBank/DDBJ whole genome shotgun (WGS) entry which is preliminary data.</text>
</comment>
<organism evidence="1 2">
    <name type="scientific">Streptomyces sulfonofaciens</name>
    <dbReference type="NCBI Taxonomy" id="68272"/>
    <lineage>
        <taxon>Bacteria</taxon>
        <taxon>Bacillati</taxon>
        <taxon>Actinomycetota</taxon>
        <taxon>Actinomycetes</taxon>
        <taxon>Kitasatosporales</taxon>
        <taxon>Streptomycetaceae</taxon>
        <taxon>Streptomyces</taxon>
    </lineage>
</organism>
<evidence type="ECO:0000313" key="1">
    <source>
        <dbReference type="EMBL" id="GHH83458.1"/>
    </source>
</evidence>
<dbReference type="Proteomes" id="UP000603708">
    <property type="component" value="Unassembled WGS sequence"/>
</dbReference>
<dbReference type="EMBL" id="BNCD01000014">
    <property type="protein sequence ID" value="GHH83458.1"/>
    <property type="molecule type" value="Genomic_DNA"/>
</dbReference>
<dbReference type="RefSeq" id="WP_229924852.1">
    <property type="nucleotide sequence ID" value="NZ_BNCD01000014.1"/>
</dbReference>
<gene>
    <name evidence="1" type="ORF">GCM10018793_45590</name>
</gene>
<name>A0A919L4A1_9ACTN</name>
<protein>
    <submittedName>
        <fullName evidence="1">Uncharacterized protein</fullName>
    </submittedName>
</protein>